<dbReference type="InterPro" id="IPR027417">
    <property type="entry name" value="P-loop_NTPase"/>
</dbReference>
<dbReference type="PANTHER" id="PTHR11669:SF8">
    <property type="entry name" value="DNA POLYMERASE III SUBUNIT DELTA"/>
    <property type="match status" value="1"/>
</dbReference>
<organism evidence="1 2">
    <name type="scientific">Pedobacter changchengzhani</name>
    <dbReference type="NCBI Taxonomy" id="2529274"/>
    <lineage>
        <taxon>Bacteria</taxon>
        <taxon>Pseudomonadati</taxon>
        <taxon>Bacteroidota</taxon>
        <taxon>Sphingobacteriia</taxon>
        <taxon>Sphingobacteriales</taxon>
        <taxon>Sphingobacteriaceae</taxon>
        <taxon>Pedobacter</taxon>
    </lineage>
</organism>
<evidence type="ECO:0000313" key="2">
    <source>
        <dbReference type="Proteomes" id="UP000295668"/>
    </source>
</evidence>
<name>A0A4V6PJA1_9SPHI</name>
<dbReference type="AlphaFoldDB" id="A0A4V6PJA1"/>
<comment type="caution">
    <text evidence="1">The sequence shown here is derived from an EMBL/GenBank/DDBJ whole genome shotgun (WGS) entry which is preliminary data.</text>
</comment>
<sequence length="382" mass="43457">MQFKEIIGQEKIKQQLIQTVKENRLSHAQLFLSPTGSGALALAIAYAQYINCVDKLENESCGICSSCRKYERYIHPDLHFSYPFFPKGKEDVAQNYIEEWRNMLLHDPYFDMDIWRSKLDAGNKQPNLPIAECHDIIKKLSYKAFEGGTKVLIMWLPEYLDKAGNALLKLIEEPPENTLFILVSQNQEQILTTIISRTQIVKIPKLSNVEVSNYLLAHGDLNEEQAVEYSFLADGNLIEAKALANDKQTDGSGTFTNWLRLGFGNKVPDLITFTDEAAKWGRENQKNFLRYGINYLRACCLIISGADELVKLPPLTLETAKKLSEKVLSLPMAEAIIAELEKAHYHIERNANPKILFLDVSLQLVKIIKFKTLPAGIQYIYN</sequence>
<evidence type="ECO:0000313" key="1">
    <source>
        <dbReference type="EMBL" id="TDG37533.1"/>
    </source>
</evidence>
<dbReference type="Pfam" id="PF13177">
    <property type="entry name" value="DNA_pol3_delta2"/>
    <property type="match status" value="1"/>
</dbReference>
<dbReference type="RefSeq" id="WP_133260622.1">
    <property type="nucleotide sequence ID" value="NZ_SJCY01000001.1"/>
</dbReference>
<dbReference type="InterPro" id="IPR050238">
    <property type="entry name" value="DNA_Rep/Repair_Clamp_Loader"/>
</dbReference>
<dbReference type="PANTHER" id="PTHR11669">
    <property type="entry name" value="REPLICATION FACTOR C / DNA POLYMERASE III GAMMA-TAU SUBUNIT"/>
    <property type="match status" value="1"/>
</dbReference>
<dbReference type="Gene3D" id="3.40.50.300">
    <property type="entry name" value="P-loop containing nucleotide triphosphate hydrolases"/>
    <property type="match status" value="1"/>
</dbReference>
<dbReference type="GO" id="GO:0006261">
    <property type="term" value="P:DNA-templated DNA replication"/>
    <property type="evidence" value="ECO:0007669"/>
    <property type="project" value="TreeGrafter"/>
</dbReference>
<dbReference type="EMBL" id="SJCY01000001">
    <property type="protein sequence ID" value="TDG37533.1"/>
    <property type="molecule type" value="Genomic_DNA"/>
</dbReference>
<gene>
    <name evidence="1" type="ORF">EZJ43_00080</name>
</gene>
<evidence type="ECO:0008006" key="3">
    <source>
        <dbReference type="Google" id="ProtNLM"/>
    </source>
</evidence>
<dbReference type="OrthoDB" id="9811073at2"/>
<dbReference type="SUPFAM" id="SSF52540">
    <property type="entry name" value="P-loop containing nucleoside triphosphate hydrolases"/>
    <property type="match status" value="1"/>
</dbReference>
<reference evidence="1 2" key="1">
    <citation type="submission" date="2019-02" db="EMBL/GenBank/DDBJ databases">
        <title>Pedobacter sp. nov., a novel speices isolated from soil of pinguins habitat in Antarcitica.</title>
        <authorList>
            <person name="He R.-H."/>
        </authorList>
    </citation>
    <scope>NUCLEOTIDE SEQUENCE [LARGE SCALE GENOMIC DNA]</scope>
    <source>
        <strain evidence="1 2">E01020</strain>
    </source>
</reference>
<proteinExistence type="predicted"/>
<dbReference type="Proteomes" id="UP000295668">
    <property type="component" value="Unassembled WGS sequence"/>
</dbReference>
<protein>
    <recommendedName>
        <fullName evidence="3">DNA polymerase III subunit delta</fullName>
    </recommendedName>
</protein>
<accession>A0A4V6PJA1</accession>
<keyword evidence="2" id="KW-1185">Reference proteome</keyword>